<dbReference type="SUPFAM" id="SSF46689">
    <property type="entry name" value="Homeodomain-like"/>
    <property type="match status" value="2"/>
</dbReference>
<dbReference type="InterPro" id="IPR017930">
    <property type="entry name" value="Myb_dom"/>
</dbReference>
<dbReference type="FunFam" id="1.10.10.60:FF:000010">
    <property type="entry name" value="Transcriptional activator Myb isoform A"/>
    <property type="match status" value="1"/>
</dbReference>
<evidence type="ECO:0000256" key="17">
    <source>
        <dbReference type="ARBA" id="ARBA00023121"/>
    </source>
</evidence>
<dbReference type="GO" id="GO:0016020">
    <property type="term" value="C:membrane"/>
    <property type="evidence" value="ECO:0007669"/>
    <property type="project" value="UniProtKB-SubCell"/>
</dbReference>
<keyword evidence="19" id="KW-0496">Mitochondrion</keyword>
<dbReference type="VEuPathDB" id="FungiDB:KRP23_10859"/>
<evidence type="ECO:0000256" key="15">
    <source>
        <dbReference type="ARBA" id="ARBA00023015"/>
    </source>
</evidence>
<dbReference type="VEuPathDB" id="FungiDB:KRP22_11900"/>
<feature type="region of interest" description="Disordered" evidence="23">
    <location>
        <begin position="1488"/>
        <end position="1507"/>
    </location>
</feature>
<feature type="region of interest" description="Disordered" evidence="23">
    <location>
        <begin position="1106"/>
        <end position="1125"/>
    </location>
</feature>
<evidence type="ECO:0000256" key="8">
    <source>
        <dbReference type="ARBA" id="ARBA00022723"/>
    </source>
</evidence>
<dbReference type="GO" id="GO:0005506">
    <property type="term" value="F:iron ion binding"/>
    <property type="evidence" value="ECO:0007669"/>
    <property type="project" value="InterPro"/>
</dbReference>
<protein>
    <recommendedName>
        <fullName evidence="5">NFU1 iron-sulfur cluster scaffold homolog, mitochondrial</fullName>
    </recommendedName>
</protein>
<evidence type="ECO:0000256" key="21">
    <source>
        <dbReference type="ARBA" id="ARBA00023163"/>
    </source>
</evidence>
<dbReference type="FunFam" id="3.30.300.130:FF:000001">
    <property type="entry name" value="NFU1 iron-sulfur cluster scaffold"/>
    <property type="match status" value="1"/>
</dbReference>
<dbReference type="OMA" id="SDNARTH"/>
<evidence type="ECO:0000256" key="13">
    <source>
        <dbReference type="ARBA" id="ARBA00023004"/>
    </source>
</evidence>
<feature type="region of interest" description="Disordered" evidence="23">
    <location>
        <begin position="885"/>
        <end position="940"/>
    </location>
</feature>
<dbReference type="eggNOG" id="KOG2358">
    <property type="taxonomic scope" value="Eukaryota"/>
</dbReference>
<dbReference type="VEuPathDB" id="FungiDB:KRP23_10858"/>
<evidence type="ECO:0000256" key="4">
    <source>
        <dbReference type="ARBA" id="ARBA00006420"/>
    </source>
</evidence>
<evidence type="ECO:0000256" key="23">
    <source>
        <dbReference type="SAM" id="MobiDB-lite"/>
    </source>
</evidence>
<dbReference type="HOGENOM" id="CLU_238887_0_0_1"/>
<feature type="region of interest" description="Disordered" evidence="23">
    <location>
        <begin position="1165"/>
        <end position="1206"/>
    </location>
</feature>
<evidence type="ECO:0000256" key="5">
    <source>
        <dbReference type="ARBA" id="ARBA00018782"/>
    </source>
</evidence>
<name>H3GRT8_PHYRM</name>
<dbReference type="GO" id="GO:0005739">
    <property type="term" value="C:mitochondrion"/>
    <property type="evidence" value="ECO:0000318"/>
    <property type="project" value="GO_Central"/>
</dbReference>
<dbReference type="InParanoid" id="H3GRT8"/>
<organism evidence="27 28">
    <name type="scientific">Phytophthora ramorum</name>
    <name type="common">Sudden oak death agent</name>
    <dbReference type="NCBI Taxonomy" id="164328"/>
    <lineage>
        <taxon>Eukaryota</taxon>
        <taxon>Sar</taxon>
        <taxon>Stramenopiles</taxon>
        <taxon>Oomycota</taxon>
        <taxon>Peronosporomycetes</taxon>
        <taxon>Peronosporales</taxon>
        <taxon>Peronosporaceae</taxon>
        <taxon>Phytophthora</taxon>
    </lineage>
</organism>
<keyword evidence="6" id="KW-0813">Transport</keyword>
<keyword evidence="28" id="KW-1185">Reference proteome</keyword>
<dbReference type="Gene3D" id="3.30.1370.70">
    <property type="entry name" value="Scaffold protein Nfu/NifU, N-terminal domain"/>
    <property type="match status" value="1"/>
</dbReference>
<dbReference type="InterPro" id="IPR009057">
    <property type="entry name" value="Homeodomain-like_sf"/>
</dbReference>
<keyword evidence="15" id="KW-0805">Transcription regulation</keyword>
<dbReference type="InterPro" id="IPR036498">
    <property type="entry name" value="Nfu/NifU_N_sf"/>
</dbReference>
<dbReference type="GO" id="GO:0051539">
    <property type="term" value="F:4 iron, 4 sulfur cluster binding"/>
    <property type="evidence" value="ECO:0000318"/>
    <property type="project" value="GO_Central"/>
</dbReference>
<keyword evidence="22" id="KW-0539">Nucleus</keyword>
<keyword evidence="21" id="KW-0804">Transcription</keyword>
<keyword evidence="9" id="KW-0677">Repeat</keyword>
<feature type="compositionally biased region" description="Polar residues" evidence="23">
    <location>
        <begin position="912"/>
        <end position="925"/>
    </location>
</feature>
<feature type="region of interest" description="Disordered" evidence="23">
    <location>
        <begin position="998"/>
        <end position="1099"/>
    </location>
</feature>
<feature type="compositionally biased region" description="Low complexity" evidence="23">
    <location>
        <begin position="276"/>
        <end position="300"/>
    </location>
</feature>
<accession>H3GRT8</accession>
<feature type="domain" description="Myb-like" evidence="24">
    <location>
        <begin position="1376"/>
        <end position="1429"/>
    </location>
</feature>
<dbReference type="eggNOG" id="KOG0048">
    <property type="taxonomic scope" value="Eukaryota"/>
</dbReference>
<dbReference type="Pfam" id="PF13921">
    <property type="entry name" value="Myb_DNA-bind_6"/>
    <property type="match status" value="1"/>
</dbReference>
<dbReference type="PROSITE" id="PS51847">
    <property type="entry name" value="SMP"/>
    <property type="match status" value="1"/>
</dbReference>
<sequence>MSLSPAVSTAEVSTCSESQAPTTEAAGDGDNNGLRSVRIPTTAKNTSSLDHDSIEGLMVVHRKKKQRQRFLLSKSAHYVVANSTKHALEIYNNDRTELVYLLSLADAVLSFESDNANIVMEKCFCVEPQGFIFFEENQTRMLLWVKCIHMAIKRATTLDSELFRSPTTSSSVEPLRRFSDSDEMRAALAAAAISGDDRACASNATSPGSSPTSSSAFAAARDKLTQRLVIDPAARIAIAGRTMLTPTRSSSVTGERQPSALNRWSFMFSHDKQQHTRSPMSTLSLSSTATATAVSPVKSTGPTKTHDEMKPTAVDTQPGPSGSTLLAPNQQNNSLELVGDPEPVALFVLTVMLGVATIAGVSDADDGVGSEELSLNFEILQKAKRAPRSLTSRFLAVPNWIRHPDVDRVEWLNKVFTTGWPYLKTAIENSVCGSLNPVLDAQKPAFMNSLSLVRLDLGSKAPQISSVKFVSANTLTDEVTLDVEVRVVMDKKSFVADLKMVSHLGAAVCLSLRELLLVGTLRITLNPLAKYWPCFRGLSLSFTTRPFFDFSLTAAKINIANVPFVSEWLHTFLYDLLIDYFVWPNVVDIPLWDEHGHPSYQFVISTAGRSKQLTTMFPRSRQLLRALARRSAAASLTTRLVHSQPLAGRAFSAPKCRSTSPFLARGGALRSMFIQTEPTPNPLSVKFLPGRTVLDERFTTGVDFTLSSEEVRRSPLAKKLFQIEGVTRVFFGKDFISVTKTEDEDWDALNAEIFATIMDFFASNEEVMSDEPVVTDTTILPEDDEVVAMIKELLEQRIRPSVQDDGGDIFYKGFDEKTGVVMVQLAGSCAGCPSSSVTLKHGVENMLKHYIPEVRGIEEWVDEELNAVNDKEFRTLEEKLRSVGIPSEAQPLQDGGRQVSHRKSGVQGIAQPLQSLKKNEASSQAPKRIRKRGEHESCSTQLARANARVHTAAKDMAGGILRLGLDDLEGLFHGSDNARTHPNRKRHQSLNNDNNFAATNFEASSSPSRHDYTPPPASYPGALRRPELPPFSEKNSSSGHLVPPASSSFGYRYTQASSNQPQAIDQQNSSDSDEEDNNYDEEHSDDFNNELNANYGSFHEYKDSGSFSAPNLVSQEPHDALENRPKRDYGTLTVKHFDHNALLHRSSGSECSPREEYLVQAFGPSGFKLHGTPPPSKDELDDCFSDDSSNNNREHSSSSHGAAISDADTELKMSFNELEADIRGAMHQNPHHYQHSSRLPELTGLSHLPFPSSSHGPFGLSRDVSYNRSNQDVHRAPVFGQAQAPHLHPVQNQKETGYFPRDQQHQSTPRAALDKTVQNKGTGGTQVTTKWLRDEDERLRVAVARFGGKNWKMIAETLGNGRTDVQCLHRWNKVLKPGLIKGPWTPEEDRILTSLITRYGVGKIRWCDLALHLPGRIGKQCRERWCNHLDSRIRKGQWTPEEDDMVFRWQQKLGNKWSEIAKLLPGRTENAVKNRFNSAARRKWLMNQANKSPSTSSAQNEAQVSAHVQFQQQQNVALQLSSTSEEEPMYSVNGMPYGGNGKVVPLPRSAPSAKTATLGVQMEEYYPHKVVSSQGRQSFVQNYALPGNPSLLPSSVDNSHPSFRSALPVSGQSMQQQRHQGKASEGGKGDSICSLPPTAFVPPPLNSLFPPPPGVNSSPGAGRSFHNASSASASGEAVTTPVFPFTATLPSQQDTSVVMTPRVKCTSGSDQDDGQHFKEEKLEQDDLVLQTSTEVPEAGAAPDVTVPMDDENMNSFLDSVALELDDIME</sequence>
<dbReference type="CDD" id="cd00167">
    <property type="entry name" value="SANT"/>
    <property type="match status" value="3"/>
</dbReference>
<comment type="subcellular location">
    <subcellularLocation>
        <location evidence="3">Membrane</location>
    </subcellularLocation>
    <subcellularLocation>
        <location evidence="2">Mitochondrion</location>
    </subcellularLocation>
    <subcellularLocation>
        <location evidence="1">Nucleus</location>
    </subcellularLocation>
</comment>
<dbReference type="FunFam" id="1.10.10.60:FF:000016">
    <property type="entry name" value="Transcriptional activator Myb isoform A"/>
    <property type="match status" value="1"/>
</dbReference>
<dbReference type="EMBL" id="DS566039">
    <property type="status" value="NOT_ANNOTATED_CDS"/>
    <property type="molecule type" value="Genomic_DNA"/>
</dbReference>
<feature type="compositionally biased region" description="Polar residues" evidence="23">
    <location>
        <begin position="1591"/>
        <end position="1602"/>
    </location>
</feature>
<evidence type="ECO:0000256" key="16">
    <source>
        <dbReference type="ARBA" id="ARBA00023055"/>
    </source>
</evidence>
<keyword evidence="14" id="KW-0411">Iron-sulfur</keyword>
<dbReference type="PANTHER" id="PTHR11178">
    <property type="entry name" value="IRON-SULFUR CLUSTER SCAFFOLD PROTEIN NFU-RELATED"/>
    <property type="match status" value="1"/>
</dbReference>
<dbReference type="InterPro" id="IPR001005">
    <property type="entry name" value="SANT/Myb"/>
</dbReference>
<feature type="domain" description="HTH myb-type" evidence="25">
    <location>
        <begin position="1376"/>
        <end position="1433"/>
    </location>
</feature>
<keyword evidence="12" id="KW-1133">Transmembrane helix</keyword>
<keyword evidence="16" id="KW-0445">Lipid transport</keyword>
<dbReference type="SMART" id="SM00932">
    <property type="entry name" value="Nfu_N"/>
    <property type="match status" value="1"/>
</dbReference>
<feature type="region of interest" description="Disordered" evidence="23">
    <location>
        <begin position="1591"/>
        <end position="1675"/>
    </location>
</feature>
<feature type="region of interest" description="Disordered" evidence="23">
    <location>
        <begin position="1"/>
        <end position="47"/>
    </location>
</feature>
<evidence type="ECO:0000256" key="6">
    <source>
        <dbReference type="ARBA" id="ARBA00022448"/>
    </source>
</evidence>
<keyword evidence="11" id="KW-0809">Transit peptide</keyword>
<dbReference type="GO" id="GO:0003677">
    <property type="term" value="F:DNA binding"/>
    <property type="evidence" value="ECO:0007669"/>
    <property type="project" value="UniProtKB-KW"/>
</dbReference>
<dbReference type="GO" id="GO:0016226">
    <property type="term" value="P:iron-sulfur cluster assembly"/>
    <property type="evidence" value="ECO:0007669"/>
    <property type="project" value="InterPro"/>
</dbReference>
<evidence type="ECO:0000256" key="14">
    <source>
        <dbReference type="ARBA" id="ARBA00023014"/>
    </source>
</evidence>
<comment type="similarity">
    <text evidence="4">Belongs to the NifU family.</text>
</comment>
<keyword evidence="7" id="KW-0812">Transmembrane</keyword>
<evidence type="ECO:0000256" key="1">
    <source>
        <dbReference type="ARBA" id="ARBA00004123"/>
    </source>
</evidence>
<keyword evidence="20" id="KW-0472">Membrane</keyword>
<dbReference type="Proteomes" id="UP000005238">
    <property type="component" value="Unassembled WGS sequence"/>
</dbReference>
<dbReference type="InterPro" id="IPR034904">
    <property type="entry name" value="FSCA_dom_sf"/>
</dbReference>
<dbReference type="Gene3D" id="3.30.300.130">
    <property type="entry name" value="Fe-S cluster assembly (FSCA)"/>
    <property type="match status" value="1"/>
</dbReference>
<evidence type="ECO:0000256" key="11">
    <source>
        <dbReference type="ARBA" id="ARBA00022946"/>
    </source>
</evidence>
<dbReference type="VEuPathDB" id="FungiDB:KRP22_11898"/>
<dbReference type="Pfam" id="PF17047">
    <property type="entry name" value="SMP_LBD"/>
    <property type="match status" value="1"/>
</dbReference>
<evidence type="ECO:0000259" key="24">
    <source>
        <dbReference type="PROSITE" id="PS50090"/>
    </source>
</evidence>
<dbReference type="PROSITE" id="PS50090">
    <property type="entry name" value="MYB_LIKE"/>
    <property type="match status" value="3"/>
</dbReference>
<keyword evidence="13" id="KW-0408">Iron</keyword>
<dbReference type="eggNOG" id="KOG1012">
    <property type="taxonomic scope" value="Eukaryota"/>
</dbReference>
<dbReference type="FunFam" id="3.30.1370.70:FF:000002">
    <property type="entry name" value="NFU1 iron-sulfur cluster scaffold homolog, mitochondrial"/>
    <property type="match status" value="1"/>
</dbReference>
<dbReference type="Pfam" id="PF01106">
    <property type="entry name" value="NifU"/>
    <property type="match status" value="1"/>
</dbReference>
<feature type="domain" description="SMP-LTD" evidence="26">
    <location>
        <begin position="405"/>
        <end position="592"/>
    </location>
</feature>
<evidence type="ECO:0000259" key="26">
    <source>
        <dbReference type="PROSITE" id="PS51847"/>
    </source>
</evidence>
<dbReference type="SMART" id="SM00717">
    <property type="entry name" value="SANT"/>
    <property type="match status" value="3"/>
</dbReference>
<keyword evidence="10" id="KW-0106">Calcium</keyword>
<evidence type="ECO:0000313" key="27">
    <source>
        <dbReference type="EnsemblProtists" id="Phyra79619"/>
    </source>
</evidence>
<dbReference type="SUPFAM" id="SSF117916">
    <property type="entry name" value="Fe-S cluster assembly (FSCA) domain-like"/>
    <property type="match status" value="1"/>
</dbReference>
<dbReference type="CDD" id="cd21677">
    <property type="entry name" value="SMP_SYT"/>
    <property type="match status" value="1"/>
</dbReference>
<dbReference type="GO" id="GO:0008289">
    <property type="term" value="F:lipid binding"/>
    <property type="evidence" value="ECO:0007669"/>
    <property type="project" value="UniProtKB-KW"/>
</dbReference>
<evidence type="ECO:0000256" key="10">
    <source>
        <dbReference type="ARBA" id="ARBA00022837"/>
    </source>
</evidence>
<evidence type="ECO:0000259" key="25">
    <source>
        <dbReference type="PROSITE" id="PS51294"/>
    </source>
</evidence>
<feature type="compositionally biased region" description="Polar residues" evidence="23">
    <location>
        <begin position="1"/>
        <end position="22"/>
    </location>
</feature>
<dbReference type="PANTHER" id="PTHR11178:SF1">
    <property type="entry name" value="NFU1 IRON-SULFUR CLUSTER SCAFFOLD HOMOLOG, MITOCHONDRIAL"/>
    <property type="match status" value="1"/>
</dbReference>
<feature type="compositionally biased region" description="Acidic residues" evidence="23">
    <location>
        <begin position="1071"/>
        <end position="1088"/>
    </location>
</feature>
<feature type="compositionally biased region" description="Polar residues" evidence="23">
    <location>
        <begin position="998"/>
        <end position="1007"/>
    </location>
</feature>
<dbReference type="Pfam" id="PF08712">
    <property type="entry name" value="Nfu_N"/>
    <property type="match status" value="1"/>
</dbReference>
<feature type="domain" description="HTH myb-type" evidence="25">
    <location>
        <begin position="1330"/>
        <end position="1375"/>
    </location>
</feature>
<evidence type="ECO:0000256" key="18">
    <source>
        <dbReference type="ARBA" id="ARBA00023125"/>
    </source>
</evidence>
<feature type="domain" description="Myb-like" evidence="24">
    <location>
        <begin position="1430"/>
        <end position="1480"/>
    </location>
</feature>
<dbReference type="STRING" id="164328.H3GRT8"/>
<evidence type="ECO:0000256" key="3">
    <source>
        <dbReference type="ARBA" id="ARBA00004370"/>
    </source>
</evidence>
<evidence type="ECO:0000313" key="28">
    <source>
        <dbReference type="Proteomes" id="UP000005238"/>
    </source>
</evidence>
<dbReference type="InterPro" id="IPR001075">
    <property type="entry name" value="NIF_FeS_clus_asmbl_NifU_C"/>
</dbReference>
<evidence type="ECO:0000256" key="9">
    <source>
        <dbReference type="ARBA" id="ARBA00022737"/>
    </source>
</evidence>
<dbReference type="InterPro" id="IPR039010">
    <property type="entry name" value="Synaptotagmin_SMP"/>
</dbReference>
<dbReference type="Pfam" id="PF00249">
    <property type="entry name" value="Myb_DNA-binding"/>
    <property type="match status" value="1"/>
</dbReference>
<keyword evidence="17" id="KW-0446">Lipid-binding</keyword>
<dbReference type="EnsemblProtists" id="Phyra79619">
    <property type="protein sequence ID" value="Phyra79619"/>
    <property type="gene ID" value="Phyra79619"/>
</dbReference>
<dbReference type="GO" id="GO:0005634">
    <property type="term" value="C:nucleus"/>
    <property type="evidence" value="ECO:0007669"/>
    <property type="project" value="UniProtKB-SubCell"/>
</dbReference>
<dbReference type="InterPro" id="IPR014824">
    <property type="entry name" value="Nfu/NifU_N"/>
</dbReference>
<dbReference type="GO" id="GO:0006869">
    <property type="term" value="P:lipid transport"/>
    <property type="evidence" value="ECO:0007669"/>
    <property type="project" value="UniProtKB-KW"/>
</dbReference>
<evidence type="ECO:0000256" key="7">
    <source>
        <dbReference type="ARBA" id="ARBA00022692"/>
    </source>
</evidence>
<dbReference type="SUPFAM" id="SSF110836">
    <property type="entry name" value="Hypothetical protein SAV1430"/>
    <property type="match status" value="1"/>
</dbReference>
<reference evidence="27" key="2">
    <citation type="submission" date="2015-06" db="UniProtKB">
        <authorList>
            <consortium name="EnsemblProtists"/>
        </authorList>
    </citation>
    <scope>IDENTIFICATION</scope>
    <source>
        <strain evidence="27">Pr102</strain>
    </source>
</reference>
<feature type="region of interest" description="Disordered" evidence="23">
    <location>
        <begin position="275"/>
        <end position="328"/>
    </location>
</feature>
<feature type="domain" description="Myb-like" evidence="24">
    <location>
        <begin position="1330"/>
        <end position="1375"/>
    </location>
</feature>
<dbReference type="VEuPathDB" id="FungiDB:KRP23_10860"/>
<dbReference type="FunFam" id="1.10.10.60:FF:000755">
    <property type="entry name" value="Transcription factor MYB36"/>
    <property type="match status" value="1"/>
</dbReference>
<evidence type="ECO:0000256" key="22">
    <source>
        <dbReference type="ARBA" id="ARBA00023242"/>
    </source>
</evidence>
<dbReference type="VEuPathDB" id="FungiDB:KRP22_11899"/>
<proteinExistence type="inferred from homology"/>
<dbReference type="Gene3D" id="1.10.10.60">
    <property type="entry name" value="Homeodomain-like"/>
    <property type="match status" value="3"/>
</dbReference>
<feature type="compositionally biased region" description="Polar residues" evidence="23">
    <location>
        <begin position="1488"/>
        <end position="1501"/>
    </location>
</feature>
<feature type="domain" description="HTH myb-type" evidence="25">
    <location>
        <begin position="1434"/>
        <end position="1484"/>
    </location>
</feature>
<evidence type="ECO:0000256" key="20">
    <source>
        <dbReference type="ARBA" id="ARBA00023136"/>
    </source>
</evidence>
<reference evidence="28" key="1">
    <citation type="journal article" date="2006" name="Science">
        <title>Phytophthora genome sequences uncover evolutionary origins and mechanisms of pathogenesis.</title>
        <authorList>
            <person name="Tyler B.M."/>
            <person name="Tripathy S."/>
            <person name="Zhang X."/>
            <person name="Dehal P."/>
            <person name="Jiang R.H."/>
            <person name="Aerts A."/>
            <person name="Arredondo F.D."/>
            <person name="Baxter L."/>
            <person name="Bensasson D."/>
            <person name="Beynon J.L."/>
            <person name="Chapman J."/>
            <person name="Damasceno C.M."/>
            <person name="Dorrance A.E."/>
            <person name="Dou D."/>
            <person name="Dickerman A.W."/>
            <person name="Dubchak I.L."/>
            <person name="Garbelotto M."/>
            <person name="Gijzen M."/>
            <person name="Gordon S.G."/>
            <person name="Govers F."/>
            <person name="Grunwald N.J."/>
            <person name="Huang W."/>
            <person name="Ivors K.L."/>
            <person name="Jones R.W."/>
            <person name="Kamoun S."/>
            <person name="Krampis K."/>
            <person name="Lamour K.H."/>
            <person name="Lee M.K."/>
            <person name="McDonald W.H."/>
            <person name="Medina M."/>
            <person name="Meijer H.J."/>
            <person name="Nordberg E.K."/>
            <person name="Maclean D.J."/>
            <person name="Ospina-Giraldo M.D."/>
            <person name="Morris P.F."/>
            <person name="Phuntumart V."/>
            <person name="Putnam N.H."/>
            <person name="Rash S."/>
            <person name="Rose J.K."/>
            <person name="Sakihama Y."/>
            <person name="Salamov A.A."/>
            <person name="Savidor A."/>
            <person name="Scheuring C.F."/>
            <person name="Smith B.M."/>
            <person name="Sobral B.W."/>
            <person name="Terry A."/>
            <person name="Torto-Alalibo T.A."/>
            <person name="Win J."/>
            <person name="Xu Z."/>
            <person name="Zhang H."/>
            <person name="Grigoriev I.V."/>
            <person name="Rokhsar D.S."/>
            <person name="Boore J.L."/>
        </authorList>
    </citation>
    <scope>NUCLEOTIDE SEQUENCE [LARGE SCALE GENOMIC DNA]</scope>
    <source>
        <strain evidence="28">Pr102</strain>
    </source>
</reference>
<feature type="compositionally biased region" description="Polar residues" evidence="23">
    <location>
        <begin position="314"/>
        <end position="328"/>
    </location>
</feature>
<dbReference type="GO" id="GO:0051604">
    <property type="term" value="P:protein maturation"/>
    <property type="evidence" value="ECO:0000318"/>
    <property type="project" value="GO_Central"/>
</dbReference>
<feature type="compositionally biased region" description="Basic and acidic residues" evidence="23">
    <location>
        <begin position="1116"/>
        <end position="1125"/>
    </location>
</feature>
<keyword evidence="18" id="KW-0238">DNA-binding</keyword>
<dbReference type="PROSITE" id="PS51294">
    <property type="entry name" value="HTH_MYB"/>
    <property type="match status" value="3"/>
</dbReference>
<feature type="compositionally biased region" description="Polar residues" evidence="23">
    <location>
        <begin position="1033"/>
        <end position="1067"/>
    </location>
</feature>
<evidence type="ECO:0000256" key="12">
    <source>
        <dbReference type="ARBA" id="ARBA00022989"/>
    </source>
</evidence>
<evidence type="ECO:0000256" key="2">
    <source>
        <dbReference type="ARBA" id="ARBA00004173"/>
    </source>
</evidence>
<dbReference type="InterPro" id="IPR031468">
    <property type="entry name" value="SMP_LBD"/>
</dbReference>
<feature type="compositionally biased region" description="Pro residues" evidence="23">
    <location>
        <begin position="1639"/>
        <end position="1654"/>
    </location>
</feature>
<evidence type="ECO:0000256" key="19">
    <source>
        <dbReference type="ARBA" id="ARBA00023128"/>
    </source>
</evidence>
<keyword evidence="8" id="KW-0479">Metal-binding</keyword>